<protein>
    <submittedName>
        <fullName evidence="1">Uncharacterized protein</fullName>
    </submittedName>
</protein>
<comment type="caution">
    <text evidence="1">The sequence shown here is derived from an EMBL/GenBank/DDBJ whole genome shotgun (WGS) entry which is preliminary data.</text>
</comment>
<evidence type="ECO:0000313" key="2">
    <source>
        <dbReference type="Proteomes" id="UP000886501"/>
    </source>
</evidence>
<keyword evidence="2" id="KW-1185">Reference proteome</keyword>
<proteinExistence type="predicted"/>
<dbReference type="EMBL" id="MU118049">
    <property type="protein sequence ID" value="KAF9646751.1"/>
    <property type="molecule type" value="Genomic_DNA"/>
</dbReference>
<name>A0ACB6ZAT0_THEGA</name>
<sequence length="98" mass="11044">MTYLFTNIRLWVYGAFQSSWSRISSCVCVVVVVTYLMVNTFCSVSGVAGGRGSRSFRLLCERIFAKLLQRVYDIRRCCFFSHGVGAHNVLDTVSGLPY</sequence>
<reference evidence="1" key="1">
    <citation type="submission" date="2019-10" db="EMBL/GenBank/DDBJ databases">
        <authorList>
            <consortium name="DOE Joint Genome Institute"/>
            <person name="Kuo A."/>
            <person name="Miyauchi S."/>
            <person name="Kiss E."/>
            <person name="Drula E."/>
            <person name="Kohler A."/>
            <person name="Sanchez-Garcia M."/>
            <person name="Andreopoulos B."/>
            <person name="Barry K.W."/>
            <person name="Bonito G."/>
            <person name="Buee M."/>
            <person name="Carver A."/>
            <person name="Chen C."/>
            <person name="Cichocki N."/>
            <person name="Clum A."/>
            <person name="Culley D."/>
            <person name="Crous P.W."/>
            <person name="Fauchery L."/>
            <person name="Girlanda M."/>
            <person name="Hayes R."/>
            <person name="Keri Z."/>
            <person name="Labutti K."/>
            <person name="Lipzen A."/>
            <person name="Lombard V."/>
            <person name="Magnuson J."/>
            <person name="Maillard F."/>
            <person name="Morin E."/>
            <person name="Murat C."/>
            <person name="Nolan M."/>
            <person name="Ohm R."/>
            <person name="Pangilinan J."/>
            <person name="Pereira M."/>
            <person name="Perotto S."/>
            <person name="Peter M."/>
            <person name="Riley R."/>
            <person name="Sitrit Y."/>
            <person name="Stielow B."/>
            <person name="Szollosi G."/>
            <person name="Zifcakova L."/>
            <person name="Stursova M."/>
            <person name="Spatafora J.W."/>
            <person name="Tedersoo L."/>
            <person name="Vaario L.-M."/>
            <person name="Yamada A."/>
            <person name="Yan M."/>
            <person name="Wang P."/>
            <person name="Xu J."/>
            <person name="Bruns T."/>
            <person name="Baldrian P."/>
            <person name="Vilgalys R."/>
            <person name="Henrissat B."/>
            <person name="Grigoriev I.V."/>
            <person name="Hibbett D."/>
            <person name="Nagy L.G."/>
            <person name="Martin F.M."/>
        </authorList>
    </citation>
    <scope>NUCLEOTIDE SEQUENCE</scope>
    <source>
        <strain evidence="1">P2</strain>
    </source>
</reference>
<organism evidence="1 2">
    <name type="scientific">Thelephora ganbajun</name>
    <name type="common">Ganba fungus</name>
    <dbReference type="NCBI Taxonomy" id="370292"/>
    <lineage>
        <taxon>Eukaryota</taxon>
        <taxon>Fungi</taxon>
        <taxon>Dikarya</taxon>
        <taxon>Basidiomycota</taxon>
        <taxon>Agaricomycotina</taxon>
        <taxon>Agaricomycetes</taxon>
        <taxon>Thelephorales</taxon>
        <taxon>Thelephoraceae</taxon>
        <taxon>Thelephora</taxon>
    </lineage>
</organism>
<reference evidence="1" key="2">
    <citation type="journal article" date="2020" name="Nat. Commun.">
        <title>Large-scale genome sequencing of mycorrhizal fungi provides insights into the early evolution of symbiotic traits.</title>
        <authorList>
            <person name="Miyauchi S."/>
            <person name="Kiss E."/>
            <person name="Kuo A."/>
            <person name="Drula E."/>
            <person name="Kohler A."/>
            <person name="Sanchez-Garcia M."/>
            <person name="Morin E."/>
            <person name="Andreopoulos B."/>
            <person name="Barry K.W."/>
            <person name="Bonito G."/>
            <person name="Buee M."/>
            <person name="Carver A."/>
            <person name="Chen C."/>
            <person name="Cichocki N."/>
            <person name="Clum A."/>
            <person name="Culley D."/>
            <person name="Crous P.W."/>
            <person name="Fauchery L."/>
            <person name="Girlanda M."/>
            <person name="Hayes R.D."/>
            <person name="Keri Z."/>
            <person name="LaButti K."/>
            <person name="Lipzen A."/>
            <person name="Lombard V."/>
            <person name="Magnuson J."/>
            <person name="Maillard F."/>
            <person name="Murat C."/>
            <person name="Nolan M."/>
            <person name="Ohm R.A."/>
            <person name="Pangilinan J."/>
            <person name="Pereira M.F."/>
            <person name="Perotto S."/>
            <person name="Peter M."/>
            <person name="Pfister S."/>
            <person name="Riley R."/>
            <person name="Sitrit Y."/>
            <person name="Stielow J.B."/>
            <person name="Szollosi G."/>
            <person name="Zifcakova L."/>
            <person name="Stursova M."/>
            <person name="Spatafora J.W."/>
            <person name="Tedersoo L."/>
            <person name="Vaario L.M."/>
            <person name="Yamada A."/>
            <person name="Yan M."/>
            <person name="Wang P."/>
            <person name="Xu J."/>
            <person name="Bruns T."/>
            <person name="Baldrian P."/>
            <person name="Vilgalys R."/>
            <person name="Dunand C."/>
            <person name="Henrissat B."/>
            <person name="Grigoriev I.V."/>
            <person name="Hibbett D."/>
            <person name="Nagy L.G."/>
            <person name="Martin F.M."/>
        </authorList>
    </citation>
    <scope>NUCLEOTIDE SEQUENCE</scope>
    <source>
        <strain evidence="1">P2</strain>
    </source>
</reference>
<evidence type="ECO:0000313" key="1">
    <source>
        <dbReference type="EMBL" id="KAF9646751.1"/>
    </source>
</evidence>
<gene>
    <name evidence="1" type="ORF">BDM02DRAFT_2891182</name>
</gene>
<dbReference type="Proteomes" id="UP000886501">
    <property type="component" value="Unassembled WGS sequence"/>
</dbReference>
<accession>A0ACB6ZAT0</accession>